<keyword evidence="3" id="KW-1185">Reference proteome</keyword>
<dbReference type="OrthoDB" id="2016523at2759"/>
<dbReference type="GO" id="GO:0005783">
    <property type="term" value="C:endoplasmic reticulum"/>
    <property type="evidence" value="ECO:0007669"/>
    <property type="project" value="TreeGrafter"/>
</dbReference>
<feature type="domain" description="MGAT4 A/B/C C-terminal" evidence="1">
    <location>
        <begin position="1"/>
        <end position="81"/>
    </location>
</feature>
<dbReference type="GO" id="GO:0005793">
    <property type="term" value="C:endoplasmic reticulum-Golgi intermediate compartment"/>
    <property type="evidence" value="ECO:0007669"/>
    <property type="project" value="TreeGrafter"/>
</dbReference>
<organism evidence="2 3">
    <name type="scientific">Pseudolycoriella hygida</name>
    <dbReference type="NCBI Taxonomy" id="35572"/>
    <lineage>
        <taxon>Eukaryota</taxon>
        <taxon>Metazoa</taxon>
        <taxon>Ecdysozoa</taxon>
        <taxon>Arthropoda</taxon>
        <taxon>Hexapoda</taxon>
        <taxon>Insecta</taxon>
        <taxon>Pterygota</taxon>
        <taxon>Neoptera</taxon>
        <taxon>Endopterygota</taxon>
        <taxon>Diptera</taxon>
        <taxon>Nematocera</taxon>
        <taxon>Sciaroidea</taxon>
        <taxon>Sciaridae</taxon>
        <taxon>Pseudolycoriella</taxon>
    </lineage>
</organism>
<dbReference type="PANTHER" id="PTHR12062">
    <property type="entry name" value="N-ACETYLGLUCOSAMINYLTRANSFERASE VI"/>
    <property type="match status" value="1"/>
</dbReference>
<dbReference type="Proteomes" id="UP001151699">
    <property type="component" value="Unassembled WGS sequence"/>
</dbReference>
<dbReference type="InterPro" id="IPR006759">
    <property type="entry name" value="Glyco_transf_54"/>
</dbReference>
<reference evidence="2" key="1">
    <citation type="submission" date="2022-07" db="EMBL/GenBank/DDBJ databases">
        <authorList>
            <person name="Trinca V."/>
            <person name="Uliana J.V.C."/>
            <person name="Torres T.T."/>
            <person name="Ward R.J."/>
            <person name="Monesi N."/>
        </authorList>
    </citation>
    <scope>NUCLEOTIDE SEQUENCE</scope>
    <source>
        <strain evidence="2">HSMRA1968</strain>
        <tissue evidence="2">Whole embryos</tissue>
    </source>
</reference>
<feature type="non-terminal residue" evidence="2">
    <location>
        <position position="1"/>
    </location>
</feature>
<name>A0A9Q0RRY8_9DIPT</name>
<evidence type="ECO:0000313" key="2">
    <source>
        <dbReference type="EMBL" id="KAJ6602312.1"/>
    </source>
</evidence>
<dbReference type="EMBL" id="WJQU01006045">
    <property type="protein sequence ID" value="KAJ6602312.1"/>
    <property type="molecule type" value="Genomic_DNA"/>
</dbReference>
<accession>A0A9Q0RRY8</accession>
<dbReference type="PANTHER" id="PTHR12062:SF9">
    <property type="entry name" value="ALPHA-1,3-MANNOSYL-GLYCOPROTEIN 4-BETA-N-ACETYLGLUCOSAMINYLTRANSFERASE A, ISOFORM A"/>
    <property type="match status" value="1"/>
</dbReference>
<dbReference type="InterPro" id="IPR056576">
    <property type="entry name" value="MGAT4_A/B/C_C"/>
</dbReference>
<dbReference type="GO" id="GO:0006487">
    <property type="term" value="P:protein N-linked glycosylation"/>
    <property type="evidence" value="ECO:0007669"/>
    <property type="project" value="TreeGrafter"/>
</dbReference>
<evidence type="ECO:0000259" key="1">
    <source>
        <dbReference type="Pfam" id="PF23524"/>
    </source>
</evidence>
<comment type="caution">
    <text evidence="2">The sequence shown here is derived from an EMBL/GenBank/DDBJ whole genome shotgun (WGS) entry which is preliminary data.</text>
</comment>
<gene>
    <name evidence="2" type="primary">Mgat4b</name>
    <name evidence="2" type="ORF">Bhyg_18028</name>
</gene>
<protein>
    <submittedName>
        <fullName evidence="2">Alpha-1,3-mannosyl-glycoprotein 4-beta-N-acetylglucosaminyltransferase B</fullName>
    </submittedName>
</protein>
<dbReference type="Pfam" id="PF23524">
    <property type="entry name" value="MGAT4A_C"/>
    <property type="match status" value="1"/>
</dbReference>
<dbReference type="GO" id="GO:0008375">
    <property type="term" value="F:acetylglucosaminyltransferase activity"/>
    <property type="evidence" value="ECO:0007669"/>
    <property type="project" value="TreeGrafter"/>
</dbReference>
<dbReference type="GO" id="GO:0005795">
    <property type="term" value="C:Golgi stack"/>
    <property type="evidence" value="ECO:0007669"/>
    <property type="project" value="TreeGrafter"/>
</dbReference>
<evidence type="ECO:0000313" key="3">
    <source>
        <dbReference type="Proteomes" id="UP001151699"/>
    </source>
</evidence>
<dbReference type="AlphaFoldDB" id="A0A9Q0RRY8"/>
<sequence length="90" mass="9866">GNTEHPSDRFYNTTVEVLPESLPENSPIWSTFNSTADGFLIIGNFNALGIAEGGVEPQIGAVKEIRLHVHSDSENWAILSEIMLQGNTNR</sequence>
<proteinExistence type="predicted"/>